<keyword evidence="3" id="KW-0238">DNA-binding</keyword>
<gene>
    <name evidence="7" type="ORF">SASPL_107567</name>
</gene>
<comment type="caution">
    <text evidence="7">The sequence shown here is derived from an EMBL/GenBank/DDBJ whole genome shotgun (WGS) entry which is preliminary data.</text>
</comment>
<keyword evidence="4" id="KW-0804">Transcription</keyword>
<dbReference type="GO" id="GO:0005634">
    <property type="term" value="C:nucleus"/>
    <property type="evidence" value="ECO:0007669"/>
    <property type="project" value="UniProtKB-SubCell"/>
</dbReference>
<keyword evidence="5" id="KW-0539">Nucleus</keyword>
<evidence type="ECO:0000256" key="3">
    <source>
        <dbReference type="ARBA" id="ARBA00023125"/>
    </source>
</evidence>
<evidence type="ECO:0000313" key="8">
    <source>
        <dbReference type="Proteomes" id="UP000298416"/>
    </source>
</evidence>
<dbReference type="Gene3D" id="3.30.890.10">
    <property type="entry name" value="Methyl-cpg-binding Protein 2, Chain A"/>
    <property type="match status" value="1"/>
</dbReference>
<dbReference type="EMBL" id="PNBA02000003">
    <property type="protein sequence ID" value="KAG6429515.1"/>
    <property type="molecule type" value="Genomic_DNA"/>
</dbReference>
<sequence>MDGERPEWLPVDWKVCVRARSSGRKDRYYVSPSNSKLDVETIGKSKLLASTEMNNSGNLNKHEEASTNFPLEDVSSAEENECDEKKLKSSLNDLVMDPCIEFAIKTLTGAIPIEDVNKMHEASPIQVIYGPILVLSSG</sequence>
<evidence type="ECO:0000256" key="2">
    <source>
        <dbReference type="ARBA" id="ARBA00023015"/>
    </source>
</evidence>
<dbReference type="PANTHER" id="PTHR34067">
    <property type="entry name" value="OS04G0193200 PROTEIN"/>
    <property type="match status" value="1"/>
</dbReference>
<dbReference type="InterPro" id="IPR038945">
    <property type="entry name" value="MBD13-like"/>
</dbReference>
<organism evidence="7">
    <name type="scientific">Salvia splendens</name>
    <name type="common">Scarlet sage</name>
    <dbReference type="NCBI Taxonomy" id="180675"/>
    <lineage>
        <taxon>Eukaryota</taxon>
        <taxon>Viridiplantae</taxon>
        <taxon>Streptophyta</taxon>
        <taxon>Embryophyta</taxon>
        <taxon>Tracheophyta</taxon>
        <taxon>Spermatophyta</taxon>
        <taxon>Magnoliopsida</taxon>
        <taxon>eudicotyledons</taxon>
        <taxon>Gunneridae</taxon>
        <taxon>Pentapetalae</taxon>
        <taxon>asterids</taxon>
        <taxon>lamiids</taxon>
        <taxon>Lamiales</taxon>
        <taxon>Lamiaceae</taxon>
        <taxon>Nepetoideae</taxon>
        <taxon>Mentheae</taxon>
        <taxon>Salviinae</taxon>
        <taxon>Salvia</taxon>
        <taxon>Salvia subgen. Calosphace</taxon>
        <taxon>core Calosphace</taxon>
    </lineage>
</organism>
<dbReference type="SUPFAM" id="SSF54171">
    <property type="entry name" value="DNA-binding domain"/>
    <property type="match status" value="1"/>
</dbReference>
<feature type="region of interest" description="Disordered" evidence="6">
    <location>
        <begin position="53"/>
        <end position="77"/>
    </location>
</feature>
<dbReference type="PANTHER" id="PTHR34067:SF20">
    <property type="entry name" value="OS08G0206700 PROTEIN"/>
    <property type="match status" value="1"/>
</dbReference>
<name>A0A8X8YGE7_SALSN</name>
<keyword evidence="8" id="KW-1185">Reference proteome</keyword>
<evidence type="ECO:0000256" key="1">
    <source>
        <dbReference type="ARBA" id="ARBA00004123"/>
    </source>
</evidence>
<evidence type="ECO:0000256" key="6">
    <source>
        <dbReference type="SAM" id="MobiDB-lite"/>
    </source>
</evidence>
<evidence type="ECO:0000256" key="4">
    <source>
        <dbReference type="ARBA" id="ARBA00023163"/>
    </source>
</evidence>
<reference evidence="7" key="2">
    <citation type="submission" date="2020-08" db="EMBL/GenBank/DDBJ databases">
        <title>Plant Genome Project.</title>
        <authorList>
            <person name="Zhang R.-G."/>
        </authorList>
    </citation>
    <scope>NUCLEOTIDE SEQUENCE</scope>
    <source>
        <strain evidence="7">Huo1</strain>
        <tissue evidence="7">Leaf</tissue>
    </source>
</reference>
<keyword evidence="2" id="KW-0805">Transcription regulation</keyword>
<comment type="subcellular location">
    <subcellularLocation>
        <location evidence="1">Nucleus</location>
    </subcellularLocation>
</comment>
<protein>
    <recommendedName>
        <fullName evidence="9">MBD domain-containing protein</fullName>
    </recommendedName>
</protein>
<evidence type="ECO:0000313" key="7">
    <source>
        <dbReference type="EMBL" id="KAG6429515.1"/>
    </source>
</evidence>
<dbReference type="Proteomes" id="UP000298416">
    <property type="component" value="Unassembled WGS sequence"/>
</dbReference>
<evidence type="ECO:0000256" key="5">
    <source>
        <dbReference type="ARBA" id="ARBA00023242"/>
    </source>
</evidence>
<reference evidence="7" key="1">
    <citation type="submission" date="2018-01" db="EMBL/GenBank/DDBJ databases">
        <authorList>
            <person name="Mao J.F."/>
        </authorList>
    </citation>
    <scope>NUCLEOTIDE SEQUENCE</scope>
    <source>
        <strain evidence="7">Huo1</strain>
        <tissue evidence="7">Leaf</tissue>
    </source>
</reference>
<accession>A0A8X8YGE7</accession>
<proteinExistence type="predicted"/>
<dbReference type="InterPro" id="IPR016177">
    <property type="entry name" value="DNA-bd_dom_sf"/>
</dbReference>
<dbReference type="AlphaFoldDB" id="A0A8X8YGE7"/>
<dbReference type="GO" id="GO:0003677">
    <property type="term" value="F:DNA binding"/>
    <property type="evidence" value="ECO:0007669"/>
    <property type="project" value="UniProtKB-KW"/>
</dbReference>
<evidence type="ECO:0008006" key="9">
    <source>
        <dbReference type="Google" id="ProtNLM"/>
    </source>
</evidence>